<reference evidence="1 2" key="1">
    <citation type="submission" date="2019-12" db="EMBL/GenBank/DDBJ databases">
        <title>Genomic-based taxomic classification of the family Erythrobacteraceae.</title>
        <authorList>
            <person name="Xu L."/>
        </authorList>
    </citation>
    <scope>NUCLEOTIDE SEQUENCE [LARGE SCALE GENOMIC DNA]</scope>
    <source>
        <strain evidence="1 2">S36</strain>
    </source>
</reference>
<dbReference type="RefSeq" id="WP_161389995.1">
    <property type="nucleotide sequence ID" value="NZ_JBHSCP010000001.1"/>
</dbReference>
<accession>A0A6I4TQB8</accession>
<dbReference type="AlphaFoldDB" id="A0A6I4TQB8"/>
<evidence type="ECO:0000313" key="2">
    <source>
        <dbReference type="Proteomes" id="UP000469430"/>
    </source>
</evidence>
<proteinExistence type="predicted"/>
<keyword evidence="2" id="KW-1185">Reference proteome</keyword>
<dbReference type="Proteomes" id="UP000469430">
    <property type="component" value="Unassembled WGS sequence"/>
</dbReference>
<name>A0A6I4TQB8_9SPHN</name>
<organism evidence="1 2">
    <name type="scientific">Croceibacterium xixiisoli</name>
    <dbReference type="NCBI Taxonomy" id="1476466"/>
    <lineage>
        <taxon>Bacteria</taxon>
        <taxon>Pseudomonadati</taxon>
        <taxon>Pseudomonadota</taxon>
        <taxon>Alphaproteobacteria</taxon>
        <taxon>Sphingomonadales</taxon>
        <taxon>Erythrobacteraceae</taxon>
        <taxon>Croceibacterium</taxon>
    </lineage>
</organism>
<evidence type="ECO:0000313" key="1">
    <source>
        <dbReference type="EMBL" id="MXO98345.1"/>
    </source>
</evidence>
<sequence>MNVVGPRQWPQLCIVKDADKRDQPLHAMLGQDAPARVRSFIKLFRGWASARRRGENPLPAMFALDTTATDTPEWVPACDSYFSLTEACIGRPLVHASNDTSLLAPDEIALLATLRQSATTGTIATDHMIPHGLPGALLWAARSVLRTLTDDIRFLMALDLERQGRCPFQPPRIGPSMDADYRLAM</sequence>
<gene>
    <name evidence="1" type="ORF">GRI97_05020</name>
</gene>
<protein>
    <submittedName>
        <fullName evidence="1">Uncharacterized protein</fullName>
    </submittedName>
</protein>
<dbReference type="OrthoDB" id="7574147at2"/>
<comment type="caution">
    <text evidence="1">The sequence shown here is derived from an EMBL/GenBank/DDBJ whole genome shotgun (WGS) entry which is preliminary data.</text>
</comment>
<dbReference type="EMBL" id="WTYJ01000001">
    <property type="protein sequence ID" value="MXO98345.1"/>
    <property type="molecule type" value="Genomic_DNA"/>
</dbReference>